<feature type="region of interest" description="Disordered" evidence="1">
    <location>
        <begin position="49"/>
        <end position="94"/>
    </location>
</feature>
<evidence type="ECO:0000313" key="2">
    <source>
        <dbReference type="EMBL" id="KNF02133.1"/>
    </source>
</evidence>
<feature type="compositionally biased region" description="Low complexity" evidence="1">
    <location>
        <begin position="553"/>
        <end position="567"/>
    </location>
</feature>
<feature type="compositionally biased region" description="Basic and acidic residues" evidence="1">
    <location>
        <begin position="524"/>
        <end position="535"/>
    </location>
</feature>
<evidence type="ECO:0000313" key="3">
    <source>
        <dbReference type="Proteomes" id="UP000054564"/>
    </source>
</evidence>
<reference evidence="3" key="1">
    <citation type="submission" date="2014-03" db="EMBL/GenBank/DDBJ databases">
        <title>The Genome Sequence of Puccinia striiformis f. sp. tritici PST-78.</title>
        <authorList>
            <consortium name="The Broad Institute Genome Sequencing Platform"/>
            <person name="Cuomo C."/>
            <person name="Hulbert S."/>
            <person name="Chen X."/>
            <person name="Walker B."/>
            <person name="Young S.K."/>
            <person name="Zeng Q."/>
            <person name="Gargeya S."/>
            <person name="Fitzgerald M."/>
            <person name="Haas B."/>
            <person name="Abouelleil A."/>
            <person name="Alvarado L."/>
            <person name="Arachchi H.M."/>
            <person name="Berlin A.M."/>
            <person name="Chapman S.B."/>
            <person name="Goldberg J."/>
            <person name="Griggs A."/>
            <person name="Gujja S."/>
            <person name="Hansen M."/>
            <person name="Howarth C."/>
            <person name="Imamovic A."/>
            <person name="Larimer J."/>
            <person name="McCowan C."/>
            <person name="Montmayeur A."/>
            <person name="Murphy C."/>
            <person name="Neiman D."/>
            <person name="Pearson M."/>
            <person name="Priest M."/>
            <person name="Roberts A."/>
            <person name="Saif S."/>
            <person name="Shea T."/>
            <person name="Sisk P."/>
            <person name="Sykes S."/>
            <person name="Wortman J."/>
            <person name="Nusbaum C."/>
            <person name="Birren B."/>
        </authorList>
    </citation>
    <scope>NUCLEOTIDE SEQUENCE [LARGE SCALE GENOMIC DNA]</scope>
    <source>
        <strain evidence="3">race PST-78</strain>
    </source>
</reference>
<feature type="compositionally biased region" description="Polar residues" evidence="1">
    <location>
        <begin position="220"/>
        <end position="231"/>
    </location>
</feature>
<keyword evidence="3" id="KW-1185">Reference proteome</keyword>
<dbReference type="Proteomes" id="UP000054564">
    <property type="component" value="Unassembled WGS sequence"/>
</dbReference>
<comment type="caution">
    <text evidence="2">The sequence shown here is derived from an EMBL/GenBank/DDBJ whole genome shotgun (WGS) entry which is preliminary data.</text>
</comment>
<proteinExistence type="predicted"/>
<gene>
    <name evidence="2" type="ORF">PSTG_04631</name>
</gene>
<dbReference type="EMBL" id="AJIL01000025">
    <property type="protein sequence ID" value="KNF02133.1"/>
    <property type="molecule type" value="Genomic_DNA"/>
</dbReference>
<feature type="region of interest" description="Disordered" evidence="1">
    <location>
        <begin position="436"/>
        <end position="616"/>
    </location>
</feature>
<evidence type="ECO:0000256" key="1">
    <source>
        <dbReference type="SAM" id="MobiDB-lite"/>
    </source>
</evidence>
<organism evidence="2 3">
    <name type="scientific">Puccinia striiformis f. sp. tritici PST-78</name>
    <dbReference type="NCBI Taxonomy" id="1165861"/>
    <lineage>
        <taxon>Eukaryota</taxon>
        <taxon>Fungi</taxon>
        <taxon>Dikarya</taxon>
        <taxon>Basidiomycota</taxon>
        <taxon>Pucciniomycotina</taxon>
        <taxon>Pucciniomycetes</taxon>
        <taxon>Pucciniales</taxon>
        <taxon>Pucciniaceae</taxon>
        <taxon>Puccinia</taxon>
    </lineage>
</organism>
<dbReference type="OrthoDB" id="2502113at2759"/>
<dbReference type="AlphaFoldDB" id="A0A0L0VS77"/>
<feature type="region of interest" description="Disordered" evidence="1">
    <location>
        <begin position="359"/>
        <end position="391"/>
    </location>
</feature>
<sequence length="616" mass="69763">MGWGGEWQLILLTIERERYRFDKGDPALLPLMKLFDNWDHVGAKTWVANPARSTPTTPGSLPAMSHSRGSLSRRPSMSRMDTLRQHQPSLEDQNRKLKELRLAELARQLELTELQHGRQHHPQYNPSVLPPPPLMSRPMTPISKLSVENPGPPLSNEDLIWEQKLREAEELNARIESLRQSGMPPDQLPSPVLLPSRPLSRATTRTDKPFPNCVPPRDYQNPSLPSFTSVSEAGLRRQLSKRSLHSVSSHAPISPNIPPPPLLPLSQPNQNQDRTASAGQAGYYQALKEAEELICKLRQSHDELLEKVNYLENQLDLKEADNQDLNTRNNRLETYLADEQKMKEDIRKENERAMAQLRSLSRSQPPHPHHPTNRSEPHHQHPLNPQTEPLPGSLQERIYRSQSGSVPPDHHHPPNISRARAELLKREENFQRQYSFRAQSATPDLARPGSTLGHDKPGHLSPRPMNTGTSQAPNYHPNQNKLYEPPHQSGGPYQSTQIPPPPQSSHPSDLEGGLQAQPGIHPTNDPHRHYEDHLGHPGFEPNTYHPGSAYMNHHQAQFPPFQHPPEFSNQNLHLHHQLSSKPSIDHSLHHPSGQTGFNPNHHLHHGQLPNSTYAPY</sequence>
<protein>
    <submittedName>
        <fullName evidence="2">Uncharacterized protein</fullName>
    </submittedName>
</protein>
<accession>A0A0L0VS77</accession>
<name>A0A0L0VS77_9BASI</name>
<feature type="region of interest" description="Disordered" evidence="1">
    <location>
        <begin position="179"/>
        <end position="277"/>
    </location>
</feature>
<feature type="compositionally biased region" description="Polar residues" evidence="1">
    <location>
        <begin position="464"/>
        <end position="481"/>
    </location>
</feature>
<feature type="compositionally biased region" description="Low complexity" evidence="1">
    <location>
        <begin position="189"/>
        <end position="201"/>
    </location>
</feature>